<feature type="transmembrane region" description="Helical" evidence="1">
    <location>
        <begin position="79"/>
        <end position="101"/>
    </location>
</feature>
<evidence type="ECO:0000256" key="1">
    <source>
        <dbReference type="SAM" id="Phobius"/>
    </source>
</evidence>
<keyword evidence="1" id="KW-0472">Membrane</keyword>
<feature type="transmembrane region" description="Helical" evidence="1">
    <location>
        <begin position="107"/>
        <end position="126"/>
    </location>
</feature>
<sequence>MEKQKHFFSRENRTSLLIALILTILNIAIVFCFDLQNLSLEDRRLTAFQIVASAAVYILYIVFCIFMRIRRYTALAKALFYYQLVGAAAYILYFFCFLFRIGFGEAFYTLFNTWTLLFQPIMVALGRLSGIQAKYLSALFYLVLTLITGKTVIAIRKDIAYEKQYREDHMHEKTEE</sequence>
<dbReference type="AlphaFoldDB" id="A0A9D1LAH4"/>
<protein>
    <submittedName>
        <fullName evidence="2">Uncharacterized protein</fullName>
    </submittedName>
</protein>
<reference evidence="2" key="1">
    <citation type="submission" date="2020-10" db="EMBL/GenBank/DDBJ databases">
        <authorList>
            <person name="Gilroy R."/>
        </authorList>
    </citation>
    <scope>NUCLEOTIDE SEQUENCE</scope>
    <source>
        <strain evidence="2">CHK195-4489</strain>
    </source>
</reference>
<keyword evidence="1" id="KW-0812">Transmembrane</keyword>
<comment type="caution">
    <text evidence="2">The sequence shown here is derived from an EMBL/GenBank/DDBJ whole genome shotgun (WGS) entry which is preliminary data.</text>
</comment>
<name>A0A9D1LAH4_9CLOT</name>
<evidence type="ECO:0000313" key="3">
    <source>
        <dbReference type="Proteomes" id="UP000824089"/>
    </source>
</evidence>
<accession>A0A9D1LAH4</accession>
<proteinExistence type="predicted"/>
<dbReference type="Proteomes" id="UP000824089">
    <property type="component" value="Unassembled WGS sequence"/>
</dbReference>
<organism evidence="2 3">
    <name type="scientific">Candidatus Egerieisoma faecipullorum</name>
    <dbReference type="NCBI Taxonomy" id="2840963"/>
    <lineage>
        <taxon>Bacteria</taxon>
        <taxon>Bacillati</taxon>
        <taxon>Bacillota</taxon>
        <taxon>Clostridia</taxon>
        <taxon>Eubacteriales</taxon>
        <taxon>Clostridiaceae</taxon>
        <taxon>Clostridiaceae incertae sedis</taxon>
        <taxon>Candidatus Egerieisoma</taxon>
    </lineage>
</organism>
<dbReference type="EMBL" id="DVMM01000061">
    <property type="protein sequence ID" value="HIU29242.1"/>
    <property type="molecule type" value="Genomic_DNA"/>
</dbReference>
<gene>
    <name evidence="2" type="ORF">IAD50_02975</name>
</gene>
<reference evidence="2" key="2">
    <citation type="journal article" date="2021" name="PeerJ">
        <title>Extensive microbial diversity within the chicken gut microbiome revealed by metagenomics and culture.</title>
        <authorList>
            <person name="Gilroy R."/>
            <person name="Ravi A."/>
            <person name="Getino M."/>
            <person name="Pursley I."/>
            <person name="Horton D.L."/>
            <person name="Alikhan N.F."/>
            <person name="Baker D."/>
            <person name="Gharbi K."/>
            <person name="Hall N."/>
            <person name="Watson M."/>
            <person name="Adriaenssens E.M."/>
            <person name="Foster-Nyarko E."/>
            <person name="Jarju S."/>
            <person name="Secka A."/>
            <person name="Antonio M."/>
            <person name="Oren A."/>
            <person name="Chaudhuri R.R."/>
            <person name="La Ragione R."/>
            <person name="Hildebrand F."/>
            <person name="Pallen M.J."/>
        </authorList>
    </citation>
    <scope>NUCLEOTIDE SEQUENCE</scope>
    <source>
        <strain evidence="2">CHK195-4489</strain>
    </source>
</reference>
<feature type="transmembrane region" description="Helical" evidence="1">
    <location>
        <begin position="48"/>
        <end position="67"/>
    </location>
</feature>
<keyword evidence="1" id="KW-1133">Transmembrane helix</keyword>
<feature type="transmembrane region" description="Helical" evidence="1">
    <location>
        <begin position="138"/>
        <end position="155"/>
    </location>
</feature>
<evidence type="ECO:0000313" key="2">
    <source>
        <dbReference type="EMBL" id="HIU29242.1"/>
    </source>
</evidence>